<feature type="non-terminal residue" evidence="1">
    <location>
        <position position="1"/>
    </location>
</feature>
<dbReference type="Proteomes" id="UP001165060">
    <property type="component" value="Unassembled WGS sequence"/>
</dbReference>
<protein>
    <submittedName>
        <fullName evidence="1">Uncharacterized protein</fullName>
    </submittedName>
</protein>
<dbReference type="InterPro" id="IPR023393">
    <property type="entry name" value="START-like_dom_sf"/>
</dbReference>
<evidence type="ECO:0000313" key="2">
    <source>
        <dbReference type="Proteomes" id="UP001165060"/>
    </source>
</evidence>
<proteinExistence type="predicted"/>
<evidence type="ECO:0000313" key="1">
    <source>
        <dbReference type="EMBL" id="GMI36542.1"/>
    </source>
</evidence>
<keyword evidence="2" id="KW-1185">Reference proteome</keyword>
<sequence length="383" mass="42624">YGPGAEKQVVDKLLEAQKGSVLGKLQGFYRIKTLAPNVCRVTLMAQGDAGGTIGKQAMAWGIKYTLGIVKKLQHNIALGKAKATLDCSAMEALAYHSAVCGREKMRINTEKEDLARFIFKERTKHDFEWASVKKMPFPLTNREFLGRYLSFKEPTGDLVLVFEALPDTTQVDYGANLKVVRGKVTAVCRFKPINDGTQCEVTLVQHGDAGGFVPERVMVAKIPQALSGMAEMRGFFQRDDAIDDAERSELAFIIKAKNEVYTDVENAVVDRVRDQLGEIPDSSFEKIESPDHIVEMGIYHKGGKNGIPRASTVLDEDICTPEEALAYVWDVKSRAKASLDDLEKEIDEQPNDHNQLVFNKKQTPAVIANRDFLGRAVWKKAEE</sequence>
<comment type="caution">
    <text evidence="1">The sequence shown here is derived from an EMBL/GenBank/DDBJ whole genome shotgun (WGS) entry which is preliminary data.</text>
</comment>
<reference evidence="1 2" key="1">
    <citation type="journal article" date="2023" name="Commun. Biol.">
        <title>Genome analysis of Parmales, the sister group of diatoms, reveals the evolutionary specialization of diatoms from phago-mixotrophs to photoautotrophs.</title>
        <authorList>
            <person name="Ban H."/>
            <person name="Sato S."/>
            <person name="Yoshikawa S."/>
            <person name="Yamada K."/>
            <person name="Nakamura Y."/>
            <person name="Ichinomiya M."/>
            <person name="Sato N."/>
            <person name="Blanc-Mathieu R."/>
            <person name="Endo H."/>
            <person name="Kuwata A."/>
            <person name="Ogata H."/>
        </authorList>
    </citation>
    <scope>NUCLEOTIDE SEQUENCE [LARGE SCALE GENOMIC DNA]</scope>
</reference>
<name>A0ABQ6N0K4_9STRA</name>
<accession>A0ABQ6N0K4</accession>
<dbReference type="SUPFAM" id="SSF55961">
    <property type="entry name" value="Bet v1-like"/>
    <property type="match status" value="1"/>
</dbReference>
<gene>
    <name evidence="1" type="ORF">TeGR_g13381</name>
</gene>
<dbReference type="EMBL" id="BRYB01001929">
    <property type="protein sequence ID" value="GMI36542.1"/>
    <property type="molecule type" value="Genomic_DNA"/>
</dbReference>
<dbReference type="Gene3D" id="3.30.530.20">
    <property type="match status" value="1"/>
</dbReference>
<organism evidence="1 2">
    <name type="scientific">Tetraparma gracilis</name>
    <dbReference type="NCBI Taxonomy" id="2962635"/>
    <lineage>
        <taxon>Eukaryota</taxon>
        <taxon>Sar</taxon>
        <taxon>Stramenopiles</taxon>
        <taxon>Ochrophyta</taxon>
        <taxon>Bolidophyceae</taxon>
        <taxon>Parmales</taxon>
        <taxon>Triparmaceae</taxon>
        <taxon>Tetraparma</taxon>
    </lineage>
</organism>
<feature type="non-terminal residue" evidence="1">
    <location>
        <position position="383"/>
    </location>
</feature>